<name>A0A1I7CLY2_9BURK</name>
<dbReference type="AlphaFoldDB" id="A0A1I7CLY2"/>
<accession>A0A1I7CLY2</accession>
<sequence length="164" mass="19272">MVKKLPKEAIKAQIESQVRITPAEAKVHSLIPSNVGGSYDDHTPFVVLKYFRDSFECFSDWEKDELKQFSSFIEELRKRTWKQVLVTSSKEGGKRGLAYTPYDINHVDKAIRDHFEDVRKLISEDIRFFELRVDQGKLRVHGFRSKAAFFLVLLDREHKVWPMK</sequence>
<evidence type="ECO:0000313" key="2">
    <source>
        <dbReference type="Proteomes" id="UP000198844"/>
    </source>
</evidence>
<dbReference type="RefSeq" id="WP_093634700.1">
    <property type="nucleotide sequence ID" value="NZ_FPBH01000007.1"/>
</dbReference>
<evidence type="ECO:0000313" key="1">
    <source>
        <dbReference type="EMBL" id="SFU00440.1"/>
    </source>
</evidence>
<organism evidence="1 2">
    <name type="scientific">Paraburkholderia aspalathi</name>
    <dbReference type="NCBI Taxonomy" id="1324617"/>
    <lineage>
        <taxon>Bacteria</taxon>
        <taxon>Pseudomonadati</taxon>
        <taxon>Pseudomonadota</taxon>
        <taxon>Betaproteobacteria</taxon>
        <taxon>Burkholderiales</taxon>
        <taxon>Burkholderiaceae</taxon>
        <taxon>Paraburkholderia</taxon>
    </lineage>
</organism>
<dbReference type="EMBL" id="FPBH01000007">
    <property type="protein sequence ID" value="SFU00440.1"/>
    <property type="molecule type" value="Genomic_DNA"/>
</dbReference>
<gene>
    <name evidence="1" type="ORF">SAMN05192563_100715</name>
</gene>
<dbReference type="Proteomes" id="UP000198844">
    <property type="component" value="Unassembled WGS sequence"/>
</dbReference>
<dbReference type="OrthoDB" id="9152183at2"/>
<protein>
    <submittedName>
        <fullName evidence="1">Uncharacterized protein</fullName>
    </submittedName>
</protein>
<proteinExistence type="predicted"/>
<reference evidence="1 2" key="1">
    <citation type="submission" date="2016-10" db="EMBL/GenBank/DDBJ databases">
        <authorList>
            <person name="de Groot N.N."/>
        </authorList>
    </citation>
    <scope>NUCLEOTIDE SEQUENCE [LARGE SCALE GENOMIC DNA]</scope>
    <source>
        <strain evidence="1 2">LMG 27731</strain>
    </source>
</reference>